<gene>
    <name evidence="2" type="ORF">AB5J56_25085</name>
</gene>
<organism evidence="2">
    <name type="scientific">Streptomyces sp. R21</name>
    <dbReference type="NCBI Taxonomy" id="3238627"/>
    <lineage>
        <taxon>Bacteria</taxon>
        <taxon>Bacillati</taxon>
        <taxon>Actinomycetota</taxon>
        <taxon>Actinomycetes</taxon>
        <taxon>Kitasatosporales</taxon>
        <taxon>Streptomycetaceae</taxon>
        <taxon>Streptomyces</taxon>
    </lineage>
</organism>
<evidence type="ECO:0000313" key="2">
    <source>
        <dbReference type="EMBL" id="XDQ27771.1"/>
    </source>
</evidence>
<feature type="compositionally biased region" description="Polar residues" evidence="1">
    <location>
        <begin position="25"/>
        <end position="35"/>
    </location>
</feature>
<protein>
    <submittedName>
        <fullName evidence="2">Uncharacterized protein</fullName>
    </submittedName>
</protein>
<name>A0AB39PD41_9ACTN</name>
<dbReference type="RefSeq" id="WP_369235174.1">
    <property type="nucleotide sequence ID" value="NZ_CP163435.1"/>
</dbReference>
<dbReference type="EMBL" id="CP163435">
    <property type="protein sequence ID" value="XDQ27771.1"/>
    <property type="molecule type" value="Genomic_DNA"/>
</dbReference>
<feature type="compositionally biased region" description="Acidic residues" evidence="1">
    <location>
        <begin position="61"/>
        <end position="72"/>
    </location>
</feature>
<feature type="region of interest" description="Disordered" evidence="1">
    <location>
        <begin position="25"/>
        <end position="80"/>
    </location>
</feature>
<sequence>MPIWASLVGAVGVVLAATIPVMVNSGSRTDISSPAITKAGPTKAGPTTSEPGPGPDTTAPESDEDTSPDDPSDTPSNDRELTTAEQSLADRIVDGDLYDCHSADNPGTGTSAALNCSASNSVPLTEPLVVSFDTNSDLNAWMATEFSSYDAPDDATACGDEQNFKGSWRYQGVVTGTLACYWKNDKLRIAWSYTDALVAAVAEDSDAEALLKWWNSDPLQLCACTP</sequence>
<proteinExistence type="predicted"/>
<reference evidence="2" key="1">
    <citation type="submission" date="2024-07" db="EMBL/GenBank/DDBJ databases">
        <authorList>
            <person name="Yu S.T."/>
        </authorList>
    </citation>
    <scope>NUCLEOTIDE SEQUENCE</scope>
    <source>
        <strain evidence="2">R21</strain>
    </source>
</reference>
<evidence type="ECO:0000256" key="1">
    <source>
        <dbReference type="SAM" id="MobiDB-lite"/>
    </source>
</evidence>
<dbReference type="AlphaFoldDB" id="A0AB39PD41"/>
<accession>A0AB39PD41</accession>